<name>A0A238UVI3_HALVU</name>
<feature type="transmembrane region" description="Helical" evidence="2">
    <location>
        <begin position="255"/>
        <end position="276"/>
    </location>
</feature>
<feature type="region of interest" description="Disordered" evidence="1">
    <location>
        <begin position="65"/>
        <end position="86"/>
    </location>
</feature>
<evidence type="ECO:0000256" key="1">
    <source>
        <dbReference type="SAM" id="MobiDB-lite"/>
    </source>
</evidence>
<keyword evidence="2" id="KW-0812">Transmembrane</keyword>
<feature type="transmembrane region" description="Helical" evidence="2">
    <location>
        <begin position="488"/>
        <end position="513"/>
    </location>
</feature>
<dbReference type="EMBL" id="FZNQ01000001">
    <property type="protein sequence ID" value="SNR25747.1"/>
    <property type="molecule type" value="Genomic_DNA"/>
</dbReference>
<dbReference type="RefSeq" id="WP_089383360.1">
    <property type="nucleotide sequence ID" value="NZ_FZNQ01000001.1"/>
</dbReference>
<evidence type="ECO:0000313" key="3">
    <source>
        <dbReference type="EMBL" id="SNR25747.1"/>
    </source>
</evidence>
<feature type="transmembrane region" description="Helical" evidence="2">
    <location>
        <begin position="450"/>
        <end position="468"/>
    </location>
</feature>
<accession>A0A238UVI3</accession>
<dbReference type="AlphaFoldDB" id="A0A238UVI3"/>
<feature type="transmembrane region" description="Helical" evidence="2">
    <location>
        <begin position="201"/>
        <end position="222"/>
    </location>
</feature>
<feature type="transmembrane region" description="Helical" evidence="2">
    <location>
        <begin position="171"/>
        <end position="195"/>
    </location>
</feature>
<keyword evidence="2" id="KW-1133">Transmembrane helix</keyword>
<dbReference type="PANTHER" id="PTHR35337:SF1">
    <property type="entry name" value="SLR1478 PROTEIN"/>
    <property type="match status" value="1"/>
</dbReference>
<keyword evidence="2" id="KW-0472">Membrane</keyword>
<organism evidence="3 4">
    <name type="scientific">Halorubrum vacuolatum</name>
    <name type="common">Natronobacterium vacuolatum</name>
    <dbReference type="NCBI Taxonomy" id="63740"/>
    <lineage>
        <taxon>Archaea</taxon>
        <taxon>Methanobacteriati</taxon>
        <taxon>Methanobacteriota</taxon>
        <taxon>Stenosarchaea group</taxon>
        <taxon>Halobacteria</taxon>
        <taxon>Halobacteriales</taxon>
        <taxon>Haloferacaceae</taxon>
        <taxon>Halorubrum</taxon>
    </lineage>
</organism>
<feature type="transmembrane region" description="Helical" evidence="2">
    <location>
        <begin position="112"/>
        <end position="135"/>
    </location>
</feature>
<sequence>MDLSSAITAVVSTLRRRPGDLLPFYLLSTAIPIIARTAGFLSLAAVYVHLEVSGRLAEAQAAAEGADLTPPDLGDPGEFAGEEPDPDAFDEAELEAWLEGIFPVIEPLLSPVAIALLALGIGASILIAAGSYAAISAGQMRAVFARLRSERGLTAGIVGVRRHWLTFLGLYLTEFALWIGVILLGTLAIGVGFVINPFVGAAVALGVFLIGFVVLVAIRILFAFAPAAVVVDDAGVAGSLTGAGGFIRSNPIDAAAYLVVAIGVLVGASSAASALAFVGGGAAVALAAAVVVAPALDLLKTVLYGDHRGAVDPVDPPEARVRDQFVGGIRRGWREMAAFVRVTPGLHLFTVAIAVGFGVLGWLAAAPFVDVFSTSIEARLEGHFPPSATLEFFGNNWTVAISTAMAGVALVIPAISSVAFNGFVLAGVAALEENLEVLIAFVIPHGIFEIPAIIISGALGVHLGLVAWRTFRGRTGREAFADAMENAFWVLLGVGILIAIAAVIEGFISPYYWRFLL</sequence>
<proteinExistence type="predicted"/>
<feature type="transmembrane region" description="Helical" evidence="2">
    <location>
        <begin position="338"/>
        <end position="365"/>
    </location>
</feature>
<dbReference type="PANTHER" id="PTHR35337">
    <property type="entry name" value="SLR1478 PROTEIN"/>
    <property type="match status" value="1"/>
</dbReference>
<dbReference type="Proteomes" id="UP000198397">
    <property type="component" value="Unassembled WGS sequence"/>
</dbReference>
<reference evidence="3 4" key="1">
    <citation type="submission" date="2017-06" db="EMBL/GenBank/DDBJ databases">
        <authorList>
            <person name="Kim H.J."/>
            <person name="Triplett B.A."/>
        </authorList>
    </citation>
    <scope>NUCLEOTIDE SEQUENCE [LARGE SCALE GENOMIC DNA]</scope>
    <source>
        <strain evidence="3 4">DSM 8800</strain>
    </source>
</reference>
<dbReference type="Pfam" id="PF01944">
    <property type="entry name" value="SpoIIM"/>
    <property type="match status" value="1"/>
</dbReference>
<feature type="transmembrane region" description="Helical" evidence="2">
    <location>
        <begin position="282"/>
        <end position="299"/>
    </location>
</feature>
<dbReference type="InterPro" id="IPR002798">
    <property type="entry name" value="SpoIIM-like"/>
</dbReference>
<feature type="transmembrane region" description="Helical" evidence="2">
    <location>
        <begin position="24"/>
        <end position="48"/>
    </location>
</feature>
<dbReference type="OrthoDB" id="86288at2157"/>
<protein>
    <submittedName>
        <fullName evidence="3">Stage II sporulation protein M</fullName>
    </submittedName>
</protein>
<gene>
    <name evidence="3" type="ORF">SAMN06264855_101398</name>
</gene>
<evidence type="ECO:0000256" key="2">
    <source>
        <dbReference type="SAM" id="Phobius"/>
    </source>
</evidence>
<keyword evidence="4" id="KW-1185">Reference proteome</keyword>
<evidence type="ECO:0000313" key="4">
    <source>
        <dbReference type="Proteomes" id="UP000198397"/>
    </source>
</evidence>